<dbReference type="AlphaFoldDB" id="A0A0G0JW58"/>
<dbReference type="NCBIfam" id="NF004051">
    <property type="entry name" value="PRK05571.1"/>
    <property type="match status" value="1"/>
</dbReference>
<dbReference type="EMBL" id="LBUP01000001">
    <property type="protein sequence ID" value="KKQ67345.1"/>
    <property type="molecule type" value="Genomic_DNA"/>
</dbReference>
<proteinExistence type="inferred from homology"/>
<dbReference type="PIRSF" id="PIRSF005384">
    <property type="entry name" value="RpiB_LacA_B"/>
    <property type="match status" value="1"/>
</dbReference>
<comment type="similarity">
    <text evidence="1">Belongs to the LacAB/RpiB family.</text>
</comment>
<feature type="active site" description="Proton donor" evidence="2">
    <location>
        <position position="105"/>
    </location>
</feature>
<organism evidence="3 4">
    <name type="scientific">Candidatus Daviesbacteria bacterium GW2011_GWA2_38_24</name>
    <dbReference type="NCBI Taxonomy" id="1618422"/>
    <lineage>
        <taxon>Bacteria</taxon>
        <taxon>Candidatus Daviesiibacteriota</taxon>
    </lineage>
</organism>
<sequence length="155" mass="17513">MIYLGSDHRGFELKQKIKEYLKNKQSFSANKNLSFEDLGDFSPDPSDDYVDFVAKVAQKVLENEDNKGILLCGSGVGVDIAANKFDGIRSALVYDKERAVQSRQHEDINVLSLPADVLSEDLALEIVGAFLDTEFSEEERHIRRLSKIEEIEEMN</sequence>
<dbReference type="SUPFAM" id="SSF89623">
    <property type="entry name" value="Ribose/Galactose isomerase RpiB/AlsB"/>
    <property type="match status" value="1"/>
</dbReference>
<dbReference type="Proteomes" id="UP000034235">
    <property type="component" value="Unassembled WGS sequence"/>
</dbReference>
<gene>
    <name evidence="3" type="ORF">US86_C0001G0272</name>
</gene>
<dbReference type="PANTHER" id="PTHR30345">
    <property type="entry name" value="RIBOSE-5-PHOSPHATE ISOMERASE B"/>
    <property type="match status" value="1"/>
</dbReference>
<name>A0A0G0JW58_9BACT</name>
<dbReference type="GO" id="GO:0004751">
    <property type="term" value="F:ribose-5-phosphate isomerase activity"/>
    <property type="evidence" value="ECO:0007669"/>
    <property type="project" value="TreeGrafter"/>
</dbReference>
<dbReference type="GO" id="GO:0019316">
    <property type="term" value="P:D-allose catabolic process"/>
    <property type="evidence" value="ECO:0007669"/>
    <property type="project" value="TreeGrafter"/>
</dbReference>
<reference evidence="3 4" key="1">
    <citation type="journal article" date="2015" name="Nature">
        <title>rRNA introns, odd ribosomes, and small enigmatic genomes across a large radiation of phyla.</title>
        <authorList>
            <person name="Brown C.T."/>
            <person name="Hug L.A."/>
            <person name="Thomas B.C."/>
            <person name="Sharon I."/>
            <person name="Castelle C.J."/>
            <person name="Singh A."/>
            <person name="Wilkins M.J."/>
            <person name="Williams K.H."/>
            <person name="Banfield J.F."/>
        </authorList>
    </citation>
    <scope>NUCLEOTIDE SEQUENCE [LARGE SCALE GENOMIC DNA]</scope>
</reference>
<keyword evidence="3" id="KW-0413">Isomerase</keyword>
<dbReference type="Pfam" id="PF02502">
    <property type="entry name" value="LacAB_rpiB"/>
    <property type="match status" value="1"/>
</dbReference>
<protein>
    <submittedName>
        <fullName evidence="3">Ribose 5-phosphate isomerase B</fullName>
    </submittedName>
</protein>
<dbReference type="InterPro" id="IPR003500">
    <property type="entry name" value="RpiB_LacA_LacB"/>
</dbReference>
<dbReference type="NCBIfam" id="TIGR00689">
    <property type="entry name" value="rpiB_lacA_lacB"/>
    <property type="match status" value="1"/>
</dbReference>
<evidence type="ECO:0000313" key="4">
    <source>
        <dbReference type="Proteomes" id="UP000034235"/>
    </source>
</evidence>
<comment type="caution">
    <text evidence="3">The sequence shown here is derived from an EMBL/GenBank/DDBJ whole genome shotgun (WGS) entry which is preliminary data.</text>
</comment>
<dbReference type="Gene3D" id="3.40.1400.10">
    <property type="entry name" value="Sugar-phosphate isomerase, RpiB/LacA/LacB"/>
    <property type="match status" value="1"/>
</dbReference>
<accession>A0A0G0JW58</accession>
<evidence type="ECO:0000256" key="1">
    <source>
        <dbReference type="ARBA" id="ARBA00008754"/>
    </source>
</evidence>
<dbReference type="GO" id="GO:0009052">
    <property type="term" value="P:pentose-phosphate shunt, non-oxidative branch"/>
    <property type="evidence" value="ECO:0007669"/>
    <property type="project" value="TreeGrafter"/>
</dbReference>
<evidence type="ECO:0000256" key="2">
    <source>
        <dbReference type="PIRSR" id="PIRSR005384-1"/>
    </source>
</evidence>
<evidence type="ECO:0000313" key="3">
    <source>
        <dbReference type="EMBL" id="KKQ67345.1"/>
    </source>
</evidence>
<feature type="active site" description="Proton acceptor" evidence="2">
    <location>
        <position position="72"/>
    </location>
</feature>
<dbReference type="InterPro" id="IPR036569">
    <property type="entry name" value="RpiB_LacA_LacB_sf"/>
</dbReference>
<dbReference type="PANTHER" id="PTHR30345:SF0">
    <property type="entry name" value="DNA DAMAGE-REPAIR_TOLERATION PROTEIN DRT102"/>
    <property type="match status" value="1"/>
</dbReference>